<dbReference type="CDD" id="cd00019">
    <property type="entry name" value="AP2Ec"/>
    <property type="match status" value="1"/>
</dbReference>
<dbReference type="NCBIfam" id="TIGR00587">
    <property type="entry name" value="nfo"/>
    <property type="match status" value="1"/>
</dbReference>
<evidence type="ECO:0000256" key="5">
    <source>
        <dbReference type="ARBA" id="ARBA00022763"/>
    </source>
</evidence>
<evidence type="ECO:0000256" key="7">
    <source>
        <dbReference type="ARBA" id="ARBA00022833"/>
    </source>
</evidence>
<accession>A0ABU5CUX1</accession>
<dbReference type="RefSeq" id="WP_320380015.1">
    <property type="nucleotide sequence ID" value="NZ_JAWDIQ010000002.1"/>
</dbReference>
<dbReference type="InterPro" id="IPR013022">
    <property type="entry name" value="Xyl_isomerase-like_TIM-brl"/>
</dbReference>
<dbReference type="SUPFAM" id="SSF51658">
    <property type="entry name" value="Xylose isomerase-like"/>
    <property type="match status" value="1"/>
</dbReference>
<sequence>MRFGCHLSIKNGFLGAAKQAYEMGAGAFQYFSKNPRSLGVKEFQLEDATLCKQFCEEKDILSVIHSPYPTTLTPKTNKKREAVLASLHNDLVIADACGSIGVVVHFGKQLEPEKPLQSYQLMIEILNEVLVGWDGQAKILLENTGGLPGTIGTTLDELAQVRNLCQEQEKIGFCFDTCHAFASSLWDGDNWQEVMERGNELAYFDHLEVIHLNNSKYATGTGKDRHAPIFNQGYILETQFNDILTTPQLRDIPFILETPKEEVPHEKEIAMLQEKW</sequence>
<evidence type="ECO:0000256" key="1">
    <source>
        <dbReference type="ARBA" id="ARBA00001947"/>
    </source>
</evidence>
<keyword evidence="6 10" id="KW-0378">Hydrolase</keyword>
<comment type="caution">
    <text evidence="10">The sequence shown here is derived from an EMBL/GenBank/DDBJ whole genome shotgun (WGS) entry which is preliminary data.</text>
</comment>
<dbReference type="PROSITE" id="PS00730">
    <property type="entry name" value="AP_NUCLEASE_F2_2"/>
    <property type="match status" value="1"/>
</dbReference>
<keyword evidence="4" id="KW-0479">Metal-binding</keyword>
<dbReference type="PANTHER" id="PTHR21445">
    <property type="entry name" value="ENDONUCLEASE IV ENDODEOXYRIBONUCLEASE IV"/>
    <property type="match status" value="1"/>
</dbReference>
<keyword evidence="7" id="KW-0862">Zinc</keyword>
<evidence type="ECO:0000256" key="2">
    <source>
        <dbReference type="ARBA" id="ARBA00005340"/>
    </source>
</evidence>
<keyword evidence="8" id="KW-0234">DNA repair</keyword>
<gene>
    <name evidence="10" type="ORF">RWD45_12340</name>
</gene>
<name>A0ABU5CUX1_9BACI</name>
<comment type="similarity">
    <text evidence="2">Belongs to the AP endonuclease 2 family.</text>
</comment>
<evidence type="ECO:0000313" key="10">
    <source>
        <dbReference type="EMBL" id="MDY0409208.1"/>
    </source>
</evidence>
<protein>
    <submittedName>
        <fullName evidence="10">Deoxyribonuclease IV</fullName>
        <ecNumber evidence="10">3.1.21.2</ecNumber>
    </submittedName>
</protein>
<keyword evidence="5" id="KW-0227">DNA damage</keyword>
<keyword evidence="3" id="KW-0540">Nuclease</keyword>
<dbReference type="InterPro" id="IPR001719">
    <property type="entry name" value="AP_endonuc_2"/>
</dbReference>
<evidence type="ECO:0000256" key="3">
    <source>
        <dbReference type="ARBA" id="ARBA00022722"/>
    </source>
</evidence>
<dbReference type="SMART" id="SM00518">
    <property type="entry name" value="AP2Ec"/>
    <property type="match status" value="1"/>
</dbReference>
<evidence type="ECO:0000256" key="6">
    <source>
        <dbReference type="ARBA" id="ARBA00022801"/>
    </source>
</evidence>
<dbReference type="InterPro" id="IPR018246">
    <property type="entry name" value="AP_endonuc_F2_Zn_BS"/>
</dbReference>
<dbReference type="Pfam" id="PF01261">
    <property type="entry name" value="AP_endonuc_2"/>
    <property type="match status" value="1"/>
</dbReference>
<dbReference type="EMBL" id="JAWDIQ010000002">
    <property type="protein sequence ID" value="MDY0409208.1"/>
    <property type="molecule type" value="Genomic_DNA"/>
</dbReference>
<dbReference type="Proteomes" id="UP001275315">
    <property type="component" value="Unassembled WGS sequence"/>
</dbReference>
<comment type="cofactor">
    <cofactor evidence="1">
        <name>Zn(2+)</name>
        <dbReference type="ChEBI" id="CHEBI:29105"/>
    </cofactor>
</comment>
<dbReference type="EC" id="3.1.21.2" evidence="10"/>
<keyword evidence="11" id="KW-1185">Reference proteome</keyword>
<reference evidence="10 11" key="1">
    <citation type="submission" date="2023-10" db="EMBL/GenBank/DDBJ databases">
        <title>Virgibacillus soli CC-YMP-6 genome.</title>
        <authorList>
            <person name="Miliotis G."/>
            <person name="Sengupta P."/>
            <person name="Hameed A."/>
            <person name="Chuvochina M."/>
            <person name="Mcdonagh F."/>
            <person name="Simpson A.C."/>
            <person name="Singh N.K."/>
            <person name="Rekha P.D."/>
            <person name="Raman K."/>
            <person name="Hugenholtz P."/>
            <person name="Venkateswaran K."/>
        </authorList>
    </citation>
    <scope>NUCLEOTIDE SEQUENCE [LARGE SCALE GENOMIC DNA]</scope>
    <source>
        <strain evidence="10 11">CC-YMP-6</strain>
    </source>
</reference>
<dbReference type="PANTHER" id="PTHR21445:SF0">
    <property type="entry name" value="APURINIC-APYRIMIDINIC ENDONUCLEASE"/>
    <property type="match status" value="1"/>
</dbReference>
<evidence type="ECO:0000259" key="9">
    <source>
        <dbReference type="Pfam" id="PF01261"/>
    </source>
</evidence>
<evidence type="ECO:0000256" key="8">
    <source>
        <dbReference type="ARBA" id="ARBA00023204"/>
    </source>
</evidence>
<dbReference type="GO" id="GO:0008833">
    <property type="term" value="F:deoxyribonuclease IV (phage-T4-induced) activity"/>
    <property type="evidence" value="ECO:0007669"/>
    <property type="project" value="UniProtKB-EC"/>
</dbReference>
<dbReference type="InterPro" id="IPR036237">
    <property type="entry name" value="Xyl_isomerase-like_sf"/>
</dbReference>
<dbReference type="Gene3D" id="3.20.20.150">
    <property type="entry name" value="Divalent-metal-dependent TIM barrel enzymes"/>
    <property type="match status" value="1"/>
</dbReference>
<organism evidence="10 11">
    <name type="scientific">Paracerasibacillus soli</name>
    <dbReference type="NCBI Taxonomy" id="480284"/>
    <lineage>
        <taxon>Bacteria</taxon>
        <taxon>Bacillati</taxon>
        <taxon>Bacillota</taxon>
        <taxon>Bacilli</taxon>
        <taxon>Bacillales</taxon>
        <taxon>Bacillaceae</taxon>
        <taxon>Paracerasibacillus</taxon>
    </lineage>
</organism>
<evidence type="ECO:0000313" key="11">
    <source>
        <dbReference type="Proteomes" id="UP001275315"/>
    </source>
</evidence>
<dbReference type="PROSITE" id="PS51432">
    <property type="entry name" value="AP_NUCLEASE_F2_4"/>
    <property type="match status" value="1"/>
</dbReference>
<proteinExistence type="inferred from homology"/>
<evidence type="ECO:0000256" key="4">
    <source>
        <dbReference type="ARBA" id="ARBA00022723"/>
    </source>
</evidence>
<feature type="domain" description="Xylose isomerase-like TIM barrel" evidence="9">
    <location>
        <begin position="18"/>
        <end position="274"/>
    </location>
</feature>